<reference evidence="2" key="1">
    <citation type="submission" date="2018-06" db="EMBL/GenBank/DDBJ databases">
        <authorList>
            <person name="Zhirakovskaya E."/>
        </authorList>
    </citation>
    <scope>NUCLEOTIDE SEQUENCE</scope>
</reference>
<dbReference type="GO" id="GO:0008168">
    <property type="term" value="F:methyltransferase activity"/>
    <property type="evidence" value="ECO:0007669"/>
    <property type="project" value="TreeGrafter"/>
</dbReference>
<dbReference type="InterPro" id="IPR029063">
    <property type="entry name" value="SAM-dependent_MTases_sf"/>
</dbReference>
<proteinExistence type="predicted"/>
<dbReference type="CDD" id="cd02440">
    <property type="entry name" value="AdoMet_MTases"/>
    <property type="match status" value="1"/>
</dbReference>
<feature type="domain" description="Methyltransferase" evidence="1">
    <location>
        <begin position="44"/>
        <end position="138"/>
    </location>
</feature>
<dbReference type="PANTHER" id="PTHR43591:SF24">
    <property type="entry name" value="2-METHOXY-6-POLYPRENYL-1,4-BENZOQUINOL METHYLASE, MITOCHONDRIAL"/>
    <property type="match status" value="1"/>
</dbReference>
<dbReference type="SUPFAM" id="SSF53335">
    <property type="entry name" value="S-adenosyl-L-methionine-dependent methyltransferases"/>
    <property type="match status" value="1"/>
</dbReference>
<name>A0A3B0YH00_9ZZZZ</name>
<dbReference type="EMBL" id="UOFM01000157">
    <property type="protein sequence ID" value="VAW75990.1"/>
    <property type="molecule type" value="Genomic_DNA"/>
</dbReference>
<accession>A0A3B0YH00</accession>
<dbReference type="PANTHER" id="PTHR43591">
    <property type="entry name" value="METHYLTRANSFERASE"/>
    <property type="match status" value="1"/>
</dbReference>
<dbReference type="Gene3D" id="3.40.50.150">
    <property type="entry name" value="Vaccinia Virus protein VP39"/>
    <property type="match status" value="1"/>
</dbReference>
<evidence type="ECO:0000259" key="1">
    <source>
        <dbReference type="Pfam" id="PF13649"/>
    </source>
</evidence>
<evidence type="ECO:0000313" key="2">
    <source>
        <dbReference type="EMBL" id="VAW75990.1"/>
    </source>
</evidence>
<protein>
    <recommendedName>
        <fullName evidence="1">Methyltransferase domain-containing protein</fullName>
    </recommendedName>
</protein>
<dbReference type="Pfam" id="PF13649">
    <property type="entry name" value="Methyltransf_25"/>
    <property type="match status" value="1"/>
</dbReference>
<dbReference type="AlphaFoldDB" id="A0A3B0YH00"/>
<organism evidence="2">
    <name type="scientific">hydrothermal vent metagenome</name>
    <dbReference type="NCBI Taxonomy" id="652676"/>
    <lineage>
        <taxon>unclassified sequences</taxon>
        <taxon>metagenomes</taxon>
        <taxon>ecological metagenomes</taxon>
    </lineage>
</organism>
<sequence length="271" mass="29464">MTDLNRAFTGNIPENYDRYLGPIFFHSCAQDLAARIADGPANRVLEIAAGTGIATRFIRDRLPGEAHITASDLNGDMLRHAEQKFSSGENVDFQVADAMQLPFDDAQFDVVTCQFGIMFCPDKVQTFREAHRVLAPGGRLLFSVWNALADNPLPRTTNDILGEFFDGEAPAFLQAPFAYHDQAQICEDMTDAGFGDVAFTTLDGECVFDEPQNAALGIVTGSPLRVEIEQRGDTALDDVVESVGSGLGAAFGERDCHIPMRWTVVSASHTG</sequence>
<dbReference type="InterPro" id="IPR041698">
    <property type="entry name" value="Methyltransf_25"/>
</dbReference>
<gene>
    <name evidence="2" type="ORF">MNBD_GAMMA14-2700</name>
</gene>